<dbReference type="Proteomes" id="UP001239111">
    <property type="component" value="Chromosome 3"/>
</dbReference>
<accession>A0ACC2NHQ9</accession>
<dbReference type="EMBL" id="CM056743">
    <property type="protein sequence ID" value="KAJ8670779.1"/>
    <property type="molecule type" value="Genomic_DNA"/>
</dbReference>
<proteinExistence type="predicted"/>
<keyword evidence="2" id="KW-1185">Reference proteome</keyword>
<name>A0ACC2NHQ9_9HYME</name>
<reference evidence="1" key="1">
    <citation type="submission" date="2023-04" db="EMBL/GenBank/DDBJ databases">
        <title>A chromosome-level genome assembly of the parasitoid wasp Eretmocerus hayati.</title>
        <authorList>
            <person name="Zhong Y."/>
            <person name="Liu S."/>
            <person name="Liu Y."/>
        </authorList>
    </citation>
    <scope>NUCLEOTIDE SEQUENCE</scope>
    <source>
        <strain evidence="1">ZJU_SS_LIU_2023</strain>
    </source>
</reference>
<evidence type="ECO:0000313" key="2">
    <source>
        <dbReference type="Proteomes" id="UP001239111"/>
    </source>
</evidence>
<organism evidence="1 2">
    <name type="scientific">Eretmocerus hayati</name>
    <dbReference type="NCBI Taxonomy" id="131215"/>
    <lineage>
        <taxon>Eukaryota</taxon>
        <taxon>Metazoa</taxon>
        <taxon>Ecdysozoa</taxon>
        <taxon>Arthropoda</taxon>
        <taxon>Hexapoda</taxon>
        <taxon>Insecta</taxon>
        <taxon>Pterygota</taxon>
        <taxon>Neoptera</taxon>
        <taxon>Endopterygota</taxon>
        <taxon>Hymenoptera</taxon>
        <taxon>Apocrita</taxon>
        <taxon>Proctotrupomorpha</taxon>
        <taxon>Chalcidoidea</taxon>
        <taxon>Aphelinidae</taxon>
        <taxon>Aphelininae</taxon>
        <taxon>Eretmocerus</taxon>
    </lineage>
</organism>
<comment type="caution">
    <text evidence="1">The sequence shown here is derived from an EMBL/GenBank/DDBJ whole genome shotgun (WGS) entry which is preliminary data.</text>
</comment>
<gene>
    <name evidence="1" type="ORF">QAD02_002038</name>
</gene>
<protein>
    <submittedName>
        <fullName evidence="1">Uncharacterized protein</fullName>
    </submittedName>
</protein>
<sequence>MSKNIMINNMVMFVVNVEKFLHLSSLDQHCQLHQPSLVKKHACTQCPRKFKHKTELNYHARSTHKPLNPIICQRCNLTLKNAQDKWVHDIHKHPFILDKGACSFCDKLIPRYRMREHLQEHNIKNNKEPFTCREGQEPYATEEMLEKHIQKSHHPRECEQSDFVYSSRYLYEKHKSLIHGSIDGVIVCECSRTFVSTPDFKKHLQSHCGERLHECELCDKKYKSQKDLKQHKESIHKDKRPYKCNSCSRAFSRVSSKMRHEKTHSDEKNHTCTVEFPSAGFASRWQQRLCRDQQQQQLLLTVNKVPGFAAKMRQGDLLCSRTTSSGSSRRAKASSSSPSSGSPRMSRPRS</sequence>
<evidence type="ECO:0000313" key="1">
    <source>
        <dbReference type="EMBL" id="KAJ8670779.1"/>
    </source>
</evidence>